<organism evidence="1 2">
    <name type="scientific">Trichinella pseudospiralis</name>
    <name type="common">Parasitic roundworm</name>
    <dbReference type="NCBI Taxonomy" id="6337"/>
    <lineage>
        <taxon>Eukaryota</taxon>
        <taxon>Metazoa</taxon>
        <taxon>Ecdysozoa</taxon>
        <taxon>Nematoda</taxon>
        <taxon>Enoplea</taxon>
        <taxon>Dorylaimia</taxon>
        <taxon>Trichinellida</taxon>
        <taxon>Trichinellidae</taxon>
        <taxon>Trichinella</taxon>
    </lineage>
</organism>
<accession>A0A0V0Y0C0</accession>
<evidence type="ECO:0000313" key="1">
    <source>
        <dbReference type="EMBL" id="KRX93594.1"/>
    </source>
</evidence>
<gene>
    <name evidence="1" type="ORF">T4E_7292</name>
</gene>
<dbReference type="EMBL" id="JYDU01000086">
    <property type="protein sequence ID" value="KRX93594.1"/>
    <property type="molecule type" value="Genomic_DNA"/>
</dbReference>
<proteinExistence type="predicted"/>
<dbReference type="Proteomes" id="UP000054815">
    <property type="component" value="Unassembled WGS sequence"/>
</dbReference>
<evidence type="ECO:0000313" key="2">
    <source>
        <dbReference type="Proteomes" id="UP000054815"/>
    </source>
</evidence>
<dbReference type="AlphaFoldDB" id="A0A0V0Y0C0"/>
<protein>
    <submittedName>
        <fullName evidence="1">Uncharacterized protein</fullName>
    </submittedName>
</protein>
<sequence length="203" mass="23247">MEMKHDLNLKSLWISNWVCFILKCLKKKGAAESETGSSVLFGSVKGLRDSTDSADGTFGSWQLKCTFGCCWCCHWPEMEWKKLHQIEENIKQISEHKQLTTLDNVDCRISNVSSNNARIQKAIDNLKSINEEKDLFVLESQRVVLHFCFLNNRTASIAICDSREYCLFRCLFTLFLLALLRGKAIFIDSQLAENVRLSPADRT</sequence>
<reference evidence="1 2" key="1">
    <citation type="submission" date="2015-01" db="EMBL/GenBank/DDBJ databases">
        <title>Evolution of Trichinella species and genotypes.</title>
        <authorList>
            <person name="Korhonen P.K."/>
            <person name="Edoardo P."/>
            <person name="Giuseppe L.R."/>
            <person name="Gasser R.B."/>
        </authorList>
    </citation>
    <scope>NUCLEOTIDE SEQUENCE [LARGE SCALE GENOMIC DNA]</scope>
    <source>
        <strain evidence="1">ISS141</strain>
    </source>
</reference>
<comment type="caution">
    <text evidence="1">The sequence shown here is derived from an EMBL/GenBank/DDBJ whole genome shotgun (WGS) entry which is preliminary data.</text>
</comment>
<name>A0A0V0Y0C0_TRIPS</name>